<keyword evidence="3" id="KW-0964">Secreted</keyword>
<reference evidence="7" key="2">
    <citation type="submission" date="2025-05" db="UniProtKB">
        <authorList>
            <consortium name="EnsemblMetazoa"/>
        </authorList>
    </citation>
    <scope>IDENTIFICATION</scope>
    <source>
        <strain evidence="7">Foshan</strain>
    </source>
</reference>
<sequence>MKTIISVTLVAFVAVCAGQTANYCDPALCPNGGPHIACKGLTALASTCGAGSFEVVMNKTNQDVILEAHNKLRSKVATGQEKNKLGAKFSAASRMGTLQWDAELASIAAANARRCVYGHDVCRNTATLKYVGQNIAIKKYYGMTFTDTQLFNELVGNWYSEAENATVAVLALYPKGYTGPVIGHFTQVVSDRTTKVGCAMVSYVVSPFTTKLLVCNYGFTNMVGLPIYVAGDACSKCTTGCSRTYPGLCNAGEDIKNGV</sequence>
<dbReference type="CDD" id="cd05380">
    <property type="entry name" value="CAP_euk"/>
    <property type="match status" value="1"/>
</dbReference>
<dbReference type="Pfam" id="PF00188">
    <property type="entry name" value="CAP"/>
    <property type="match status" value="1"/>
</dbReference>
<dbReference type="EnsemblMetazoa" id="AALFPA23_013276.R19217">
    <property type="protein sequence ID" value="AALFPA23_013276.P19217"/>
    <property type="gene ID" value="AALFPA23_013276"/>
</dbReference>
<evidence type="ECO:0000256" key="1">
    <source>
        <dbReference type="ARBA" id="ARBA00004613"/>
    </source>
</evidence>
<feature type="domain" description="SCP" evidence="6">
    <location>
        <begin position="60"/>
        <end position="224"/>
    </location>
</feature>
<dbReference type="PRINTS" id="PR00838">
    <property type="entry name" value="V5ALLERGEN"/>
</dbReference>
<dbReference type="SUPFAM" id="SSF55797">
    <property type="entry name" value="PR-1-like"/>
    <property type="match status" value="1"/>
</dbReference>
<keyword evidence="8" id="KW-1185">Reference proteome</keyword>
<comment type="subcellular location">
    <subcellularLocation>
        <location evidence="1">Secreted</location>
    </subcellularLocation>
</comment>
<feature type="chain" id="PRO_5047433735" description="SCP domain-containing protein" evidence="5">
    <location>
        <begin position="19"/>
        <end position="259"/>
    </location>
</feature>
<accession>A0ABM1YYK4</accession>
<keyword evidence="4 5" id="KW-0732">Signal</keyword>
<organism evidence="7 8">
    <name type="scientific">Aedes albopictus</name>
    <name type="common">Asian tiger mosquito</name>
    <name type="synonym">Stegomyia albopicta</name>
    <dbReference type="NCBI Taxonomy" id="7160"/>
    <lineage>
        <taxon>Eukaryota</taxon>
        <taxon>Metazoa</taxon>
        <taxon>Ecdysozoa</taxon>
        <taxon>Arthropoda</taxon>
        <taxon>Hexapoda</taxon>
        <taxon>Insecta</taxon>
        <taxon>Pterygota</taxon>
        <taxon>Neoptera</taxon>
        <taxon>Endopterygota</taxon>
        <taxon>Diptera</taxon>
        <taxon>Nematocera</taxon>
        <taxon>Culicoidea</taxon>
        <taxon>Culicidae</taxon>
        <taxon>Culicinae</taxon>
        <taxon>Aedini</taxon>
        <taxon>Aedes</taxon>
        <taxon>Stegomyia</taxon>
    </lineage>
</organism>
<dbReference type="GeneID" id="109416577"/>
<dbReference type="RefSeq" id="XP_019546200.3">
    <property type="nucleotide sequence ID" value="XM_019690655.3"/>
</dbReference>
<evidence type="ECO:0000313" key="7">
    <source>
        <dbReference type="EnsemblMetazoa" id="AALFPA23_013276.P19217"/>
    </source>
</evidence>
<reference evidence="8" key="1">
    <citation type="journal article" date="2015" name="Proc. Natl. Acad. Sci. U.S.A.">
        <title>Genome sequence of the Asian Tiger mosquito, Aedes albopictus, reveals insights into its biology, genetics, and evolution.</title>
        <authorList>
            <person name="Chen X.G."/>
            <person name="Jiang X."/>
            <person name="Gu J."/>
            <person name="Xu M."/>
            <person name="Wu Y."/>
            <person name="Deng Y."/>
            <person name="Zhang C."/>
            <person name="Bonizzoni M."/>
            <person name="Dermauw W."/>
            <person name="Vontas J."/>
            <person name="Armbruster P."/>
            <person name="Huang X."/>
            <person name="Yang Y."/>
            <person name="Zhang H."/>
            <person name="He W."/>
            <person name="Peng H."/>
            <person name="Liu Y."/>
            <person name="Wu K."/>
            <person name="Chen J."/>
            <person name="Lirakis M."/>
            <person name="Topalis P."/>
            <person name="Van Leeuwen T."/>
            <person name="Hall A.B."/>
            <person name="Jiang X."/>
            <person name="Thorpe C."/>
            <person name="Mueller R.L."/>
            <person name="Sun C."/>
            <person name="Waterhouse R.M."/>
            <person name="Yan G."/>
            <person name="Tu Z.J."/>
            <person name="Fang X."/>
            <person name="James A.A."/>
        </authorList>
    </citation>
    <scope>NUCLEOTIDE SEQUENCE [LARGE SCALE GENOMIC DNA]</scope>
    <source>
        <strain evidence="8">Foshan</strain>
    </source>
</reference>
<dbReference type="Proteomes" id="UP000069940">
    <property type="component" value="Unassembled WGS sequence"/>
</dbReference>
<proteinExistence type="inferred from homology"/>
<feature type="signal peptide" evidence="5">
    <location>
        <begin position="1"/>
        <end position="18"/>
    </location>
</feature>
<protein>
    <recommendedName>
        <fullName evidence="6">SCP domain-containing protein</fullName>
    </recommendedName>
</protein>
<dbReference type="PIRSF" id="PIRSF038921">
    <property type="entry name" value="P14a"/>
    <property type="match status" value="1"/>
</dbReference>
<evidence type="ECO:0000256" key="5">
    <source>
        <dbReference type="SAM" id="SignalP"/>
    </source>
</evidence>
<comment type="similarity">
    <text evidence="2">Belongs to the CRISP family.</text>
</comment>
<dbReference type="InterPro" id="IPR002413">
    <property type="entry name" value="V5_allergen-like"/>
</dbReference>
<dbReference type="PANTHER" id="PTHR10334">
    <property type="entry name" value="CYSTEINE-RICH SECRETORY PROTEIN-RELATED"/>
    <property type="match status" value="1"/>
</dbReference>
<evidence type="ECO:0000256" key="4">
    <source>
        <dbReference type="ARBA" id="ARBA00022729"/>
    </source>
</evidence>
<dbReference type="InterPro" id="IPR001283">
    <property type="entry name" value="CRISP-related"/>
</dbReference>
<evidence type="ECO:0000256" key="3">
    <source>
        <dbReference type="ARBA" id="ARBA00022525"/>
    </source>
</evidence>
<evidence type="ECO:0000313" key="8">
    <source>
        <dbReference type="Proteomes" id="UP000069940"/>
    </source>
</evidence>
<dbReference type="InterPro" id="IPR014044">
    <property type="entry name" value="CAP_dom"/>
</dbReference>
<dbReference type="InterPro" id="IPR035940">
    <property type="entry name" value="CAP_sf"/>
</dbReference>
<dbReference type="Gene3D" id="3.40.33.10">
    <property type="entry name" value="CAP"/>
    <property type="match status" value="1"/>
</dbReference>
<evidence type="ECO:0000256" key="2">
    <source>
        <dbReference type="ARBA" id="ARBA00009923"/>
    </source>
</evidence>
<name>A0ABM1YYK4_AEDAL</name>
<dbReference type="InterPro" id="IPR034763">
    <property type="entry name" value="P14a_insect"/>
</dbReference>
<evidence type="ECO:0000259" key="6">
    <source>
        <dbReference type="SMART" id="SM00198"/>
    </source>
</evidence>
<dbReference type="SMART" id="SM00198">
    <property type="entry name" value="SCP"/>
    <property type="match status" value="1"/>
</dbReference>